<sequence>MQSGFSVCRRKAGQTFRKTLGLYNYKLGHQQYHKEPGAVSLNAVEQLKNTKSYEGIMRIRKMRQESDRVFGKFIGTKFVVDKSRIPQYDIPDLTGFELKPYVSYHTPQVDKETQMKLERMNDFNLIENLVPRSETKLLDKK</sequence>
<evidence type="ECO:0000256" key="5">
    <source>
        <dbReference type="ARBA" id="ARBA00023128"/>
    </source>
</evidence>
<keyword evidence="4" id="KW-0689">Ribosomal protein</keyword>
<keyword evidence="5" id="KW-0496">Mitochondrion</keyword>
<dbReference type="AlphaFoldDB" id="A0A8S1NEX3"/>
<protein>
    <recommendedName>
        <fullName evidence="9">39S ribosomal protein L41, mitochondrial</fullName>
    </recommendedName>
</protein>
<dbReference type="Proteomes" id="UP000688137">
    <property type="component" value="Unassembled WGS sequence"/>
</dbReference>
<reference evidence="7" key="1">
    <citation type="submission" date="2021-01" db="EMBL/GenBank/DDBJ databases">
        <authorList>
            <consortium name="Genoscope - CEA"/>
            <person name="William W."/>
        </authorList>
    </citation>
    <scope>NUCLEOTIDE SEQUENCE</scope>
</reference>
<proteinExistence type="inferred from homology"/>
<name>A0A8S1NEX3_PARPR</name>
<evidence type="ECO:0000256" key="6">
    <source>
        <dbReference type="ARBA" id="ARBA00023274"/>
    </source>
</evidence>
<comment type="caution">
    <text evidence="7">The sequence shown here is derived from an EMBL/GenBank/DDBJ whole genome shotgun (WGS) entry which is preliminary data.</text>
</comment>
<dbReference type="GO" id="GO:0003735">
    <property type="term" value="F:structural constituent of ribosome"/>
    <property type="evidence" value="ECO:0007669"/>
    <property type="project" value="InterPro"/>
</dbReference>
<gene>
    <name evidence="7" type="ORF">PPRIM_AZ9-3.1.T0860147</name>
</gene>
<evidence type="ECO:0000256" key="1">
    <source>
        <dbReference type="ARBA" id="ARBA00004173"/>
    </source>
</evidence>
<comment type="similarity">
    <text evidence="2">Belongs to the mitochondrion-specific ribosomal protein mL41 family.</text>
</comment>
<keyword evidence="8" id="KW-1185">Reference proteome</keyword>
<evidence type="ECO:0008006" key="9">
    <source>
        <dbReference type="Google" id="ProtNLM"/>
    </source>
</evidence>
<evidence type="ECO:0000313" key="7">
    <source>
        <dbReference type="EMBL" id="CAD8090662.1"/>
    </source>
</evidence>
<dbReference type="PANTHER" id="PTHR21338:SF0">
    <property type="entry name" value="LARGE RIBOSOMAL SUBUNIT PROTEIN ML41"/>
    <property type="match status" value="1"/>
</dbReference>
<comment type="subcellular location">
    <subcellularLocation>
        <location evidence="1">Mitochondrion</location>
    </subcellularLocation>
</comment>
<dbReference type="Pfam" id="PF09809">
    <property type="entry name" value="MRP-L27"/>
    <property type="match status" value="1"/>
</dbReference>
<accession>A0A8S1NEX3</accession>
<organism evidence="7 8">
    <name type="scientific">Paramecium primaurelia</name>
    <dbReference type="NCBI Taxonomy" id="5886"/>
    <lineage>
        <taxon>Eukaryota</taxon>
        <taxon>Sar</taxon>
        <taxon>Alveolata</taxon>
        <taxon>Ciliophora</taxon>
        <taxon>Intramacronucleata</taxon>
        <taxon>Oligohymenophorea</taxon>
        <taxon>Peniculida</taxon>
        <taxon>Parameciidae</taxon>
        <taxon>Paramecium</taxon>
    </lineage>
</organism>
<evidence type="ECO:0000256" key="4">
    <source>
        <dbReference type="ARBA" id="ARBA00022980"/>
    </source>
</evidence>
<keyword evidence="6" id="KW-0687">Ribonucleoprotein</keyword>
<dbReference type="EMBL" id="CAJJDM010000089">
    <property type="protein sequence ID" value="CAD8090662.1"/>
    <property type="molecule type" value="Genomic_DNA"/>
</dbReference>
<evidence type="ECO:0000256" key="3">
    <source>
        <dbReference type="ARBA" id="ARBA00022946"/>
    </source>
</evidence>
<keyword evidence="3" id="KW-0809">Transit peptide</keyword>
<dbReference type="OMA" id="MENIFMQ"/>
<dbReference type="GO" id="GO:0005762">
    <property type="term" value="C:mitochondrial large ribosomal subunit"/>
    <property type="evidence" value="ECO:0007669"/>
    <property type="project" value="InterPro"/>
</dbReference>
<dbReference type="InterPro" id="IPR019189">
    <property type="entry name" value="Ribosomal_mL41"/>
</dbReference>
<dbReference type="PANTHER" id="PTHR21338">
    <property type="entry name" value="MITOCHONDRIAL RIBOSOMAL PROTEIN L41"/>
    <property type="match status" value="1"/>
</dbReference>
<dbReference type="GO" id="GO:0006412">
    <property type="term" value="P:translation"/>
    <property type="evidence" value="ECO:0007669"/>
    <property type="project" value="TreeGrafter"/>
</dbReference>
<evidence type="ECO:0000256" key="2">
    <source>
        <dbReference type="ARBA" id="ARBA00010152"/>
    </source>
</evidence>
<evidence type="ECO:0000313" key="8">
    <source>
        <dbReference type="Proteomes" id="UP000688137"/>
    </source>
</evidence>